<proteinExistence type="predicted"/>
<evidence type="ECO:0000313" key="1">
    <source>
        <dbReference type="EMBL" id="CAG8959394.1"/>
    </source>
</evidence>
<sequence length="127" mass="14534">MGNLNRWLDLKSMSLRSLVLWVYKNGLITIYSTSGESAGGGKALNQLGTLLHEMVHAFLATFTFWEPGAHGRVWSDILSILERSLRREVDFKLDCEVWNSVKCDMICGNWRCSEREMVCWGADKEDM</sequence>
<dbReference type="AlphaFoldDB" id="A0A9N9L5D5"/>
<gene>
    <name evidence="1" type="ORF">HYFRA_00001292</name>
</gene>
<evidence type="ECO:0000313" key="2">
    <source>
        <dbReference type="Proteomes" id="UP000696280"/>
    </source>
</evidence>
<keyword evidence="2" id="KW-1185">Reference proteome</keyword>
<dbReference type="OrthoDB" id="5236983at2759"/>
<accession>A0A9N9L5D5</accession>
<reference evidence="1" key="1">
    <citation type="submission" date="2021-07" db="EMBL/GenBank/DDBJ databases">
        <authorList>
            <person name="Durling M."/>
        </authorList>
    </citation>
    <scope>NUCLEOTIDE SEQUENCE</scope>
</reference>
<name>A0A9N9L5D5_9HELO</name>
<protein>
    <submittedName>
        <fullName evidence="1">Uncharacterized protein</fullName>
    </submittedName>
</protein>
<comment type="caution">
    <text evidence="1">The sequence shown here is derived from an EMBL/GenBank/DDBJ whole genome shotgun (WGS) entry which is preliminary data.</text>
</comment>
<dbReference type="Proteomes" id="UP000696280">
    <property type="component" value="Unassembled WGS sequence"/>
</dbReference>
<organism evidence="1 2">
    <name type="scientific">Hymenoscyphus fraxineus</name>
    <dbReference type="NCBI Taxonomy" id="746836"/>
    <lineage>
        <taxon>Eukaryota</taxon>
        <taxon>Fungi</taxon>
        <taxon>Dikarya</taxon>
        <taxon>Ascomycota</taxon>
        <taxon>Pezizomycotina</taxon>
        <taxon>Leotiomycetes</taxon>
        <taxon>Helotiales</taxon>
        <taxon>Helotiaceae</taxon>
        <taxon>Hymenoscyphus</taxon>
    </lineage>
</organism>
<dbReference type="EMBL" id="CAJVRL010000092">
    <property type="protein sequence ID" value="CAG8959394.1"/>
    <property type="molecule type" value="Genomic_DNA"/>
</dbReference>